<feature type="compositionally biased region" description="Basic and acidic residues" evidence="2">
    <location>
        <begin position="562"/>
        <end position="579"/>
    </location>
</feature>
<protein>
    <recommendedName>
        <fullName evidence="5">Pathway-specific nitrogen regulator</fullName>
    </recommendedName>
</protein>
<reference evidence="4" key="1">
    <citation type="submission" date="2024-06" db="EMBL/GenBank/DDBJ databases">
        <title>Draft Genome Sequences of Epichloe bromicola Strains Isolated from Elymus ciliaris.</title>
        <authorList>
            <consortium name="Epichloe bromicola genome sequencing consortium"/>
            <person name="Miura A."/>
            <person name="Imano S."/>
            <person name="Ashida A."/>
            <person name="Sato I."/>
            <person name="Chiba S."/>
            <person name="Tanaka A."/>
            <person name="Camagna M."/>
            <person name="Takemoto D."/>
        </authorList>
    </citation>
    <scope>NUCLEOTIDE SEQUENCE [LARGE SCALE GENOMIC DNA]</scope>
    <source>
        <strain evidence="4">DP</strain>
    </source>
</reference>
<comment type="caution">
    <text evidence="3">The sequence shown here is derived from an EMBL/GenBank/DDBJ whole genome shotgun (WGS) entry which is preliminary data.</text>
</comment>
<keyword evidence="1" id="KW-0175">Coiled coil</keyword>
<dbReference type="Proteomes" id="UP001562357">
    <property type="component" value="Unassembled WGS sequence"/>
</dbReference>
<feature type="compositionally biased region" description="Basic and acidic residues" evidence="2">
    <location>
        <begin position="513"/>
        <end position="538"/>
    </location>
</feature>
<feature type="region of interest" description="Disordered" evidence="2">
    <location>
        <begin position="742"/>
        <end position="765"/>
    </location>
</feature>
<feature type="region of interest" description="Disordered" evidence="2">
    <location>
        <begin position="1"/>
        <end position="255"/>
    </location>
</feature>
<feature type="compositionally biased region" description="Polar residues" evidence="2">
    <location>
        <begin position="66"/>
        <end position="77"/>
    </location>
</feature>
<sequence length="765" mass="84119">MNHEEVVGAEELHVDDMATPDVEKGSLAVNTEDLQPTVEEVPDEADDGITQHNELFVDEEPDADNDSSVSRRGTGATNDVDDIKRWTSVEEEENPFVAGSYTDSPRHSFGGESDAVSSHVSDSNGEQRMVDGEDAGDSSSHHEHEDDVFSDNSPRSSMGSVSEADKQKISPAKNRSARVSDIPQFEQDEGFVPTVRGTPRPPFRSPSSVQALQMSSPPASAIGSPRSSRRTPRPTVSRLGSPSVSAHYSYKKTPPRFKRNTPPLVLLHVTVMPSRWPWGHVLDNAHPNELSSEGKTLWDSWRQLQGLTGDTIADRGILLPHPQNDYEVLEERLLETLELPLRRRARILECGHYLGPANEMALAEEIESEDEENYDEKPSARQSLAEKTHWCKTCHSNIRYDSLGTGKVFRVKVYASNGLMRAGAWGACWKEMERVDVELEPIIDAKLQEELVHLAAEQERILDMEEEAAADAAAAAVDEELQLREEAEQAFVSDQVEAEPQREMTAEPSSPFVDDRQTVDEERLREIYGHSPPPHDEGSTVPPQHSEFAGPRDSPPSPSVEALERHEERHEERHGEQKGINESASLPELFLEAVKVFLQDQKNLMIGLLSLLVLMLAARSGGSQDRPSSGNRIVPEPMAQASVETQVEPLSQANMGKPVDAAWAATEVTHQPSMPTPTDACAACARALEVAEMSLKNVPTSTVELVSTFTLEALTTVTETMFETVTVETVPTKAAVIEEAVPEEQSVDDSGAQAEDMAADLVEEL</sequence>
<evidence type="ECO:0000313" key="3">
    <source>
        <dbReference type="EMBL" id="GAB0134514.1"/>
    </source>
</evidence>
<feature type="compositionally biased region" description="Polar residues" evidence="2">
    <location>
        <begin position="150"/>
        <end position="160"/>
    </location>
</feature>
<feature type="compositionally biased region" description="Polar residues" evidence="2">
    <location>
        <begin position="205"/>
        <end position="218"/>
    </location>
</feature>
<evidence type="ECO:0000313" key="4">
    <source>
        <dbReference type="Proteomes" id="UP001562357"/>
    </source>
</evidence>
<gene>
    <name evidence="3" type="primary">g2881</name>
    <name evidence="3" type="ORF">EsDP_00002881</name>
</gene>
<keyword evidence="4" id="KW-1185">Reference proteome</keyword>
<feature type="coiled-coil region" evidence="1">
    <location>
        <begin position="447"/>
        <end position="490"/>
    </location>
</feature>
<accession>A0ABQ0CM51</accession>
<feature type="region of interest" description="Disordered" evidence="2">
    <location>
        <begin position="492"/>
        <end position="581"/>
    </location>
</feature>
<evidence type="ECO:0000256" key="2">
    <source>
        <dbReference type="SAM" id="MobiDB-lite"/>
    </source>
</evidence>
<feature type="compositionally biased region" description="Polar residues" evidence="2">
    <location>
        <begin position="115"/>
        <end position="126"/>
    </location>
</feature>
<name>A0ABQ0CM51_9HYPO</name>
<feature type="compositionally biased region" description="Basic and acidic residues" evidence="2">
    <location>
        <begin position="1"/>
        <end position="24"/>
    </location>
</feature>
<organism evidence="3 4">
    <name type="scientific">Epichloe bromicola</name>
    <dbReference type="NCBI Taxonomy" id="79588"/>
    <lineage>
        <taxon>Eukaryota</taxon>
        <taxon>Fungi</taxon>
        <taxon>Dikarya</taxon>
        <taxon>Ascomycota</taxon>
        <taxon>Pezizomycotina</taxon>
        <taxon>Sordariomycetes</taxon>
        <taxon>Hypocreomycetidae</taxon>
        <taxon>Hypocreales</taxon>
        <taxon>Clavicipitaceae</taxon>
        <taxon>Epichloe</taxon>
    </lineage>
</organism>
<proteinExistence type="predicted"/>
<evidence type="ECO:0008006" key="5">
    <source>
        <dbReference type="Google" id="ProtNLM"/>
    </source>
</evidence>
<feature type="compositionally biased region" description="Acidic residues" evidence="2">
    <location>
        <begin position="56"/>
        <end position="65"/>
    </location>
</feature>
<evidence type="ECO:0000256" key="1">
    <source>
        <dbReference type="SAM" id="Coils"/>
    </source>
</evidence>
<dbReference type="EMBL" id="BAAFGZ010000083">
    <property type="protein sequence ID" value="GAB0134514.1"/>
    <property type="molecule type" value="Genomic_DNA"/>
</dbReference>